<comment type="caution">
    <text evidence="1">The sequence shown here is derived from an EMBL/GenBank/DDBJ whole genome shotgun (WGS) entry which is preliminary data.</text>
</comment>
<dbReference type="InterPro" id="IPR036412">
    <property type="entry name" value="HAD-like_sf"/>
</dbReference>
<dbReference type="PANTHER" id="PTHR43434:SF1">
    <property type="entry name" value="PHOSPHOGLYCOLATE PHOSPHATASE"/>
    <property type="match status" value="1"/>
</dbReference>
<dbReference type="InterPro" id="IPR023214">
    <property type="entry name" value="HAD_sf"/>
</dbReference>
<keyword evidence="1" id="KW-0378">Hydrolase</keyword>
<gene>
    <name evidence="1" type="primary">gph_75</name>
    <name evidence="1" type="ORF">SDC9_167286</name>
</gene>
<dbReference type="AlphaFoldDB" id="A0A645FZD7"/>
<dbReference type="SUPFAM" id="SSF56784">
    <property type="entry name" value="HAD-like"/>
    <property type="match status" value="1"/>
</dbReference>
<dbReference type="Gene3D" id="3.40.50.1000">
    <property type="entry name" value="HAD superfamily/HAD-like"/>
    <property type="match status" value="1"/>
</dbReference>
<dbReference type="GO" id="GO:0006281">
    <property type="term" value="P:DNA repair"/>
    <property type="evidence" value="ECO:0007669"/>
    <property type="project" value="TreeGrafter"/>
</dbReference>
<organism evidence="1">
    <name type="scientific">bioreactor metagenome</name>
    <dbReference type="NCBI Taxonomy" id="1076179"/>
    <lineage>
        <taxon>unclassified sequences</taxon>
        <taxon>metagenomes</taxon>
        <taxon>ecological metagenomes</taxon>
    </lineage>
</organism>
<dbReference type="EC" id="3.1.3.18" evidence="1"/>
<dbReference type="InterPro" id="IPR050155">
    <property type="entry name" value="HAD-like_hydrolase_sf"/>
</dbReference>
<dbReference type="GO" id="GO:0008967">
    <property type="term" value="F:phosphoglycolate phosphatase activity"/>
    <property type="evidence" value="ECO:0007669"/>
    <property type="project" value="UniProtKB-EC"/>
</dbReference>
<dbReference type="Pfam" id="PF13419">
    <property type="entry name" value="HAD_2"/>
    <property type="match status" value="1"/>
</dbReference>
<dbReference type="InterPro" id="IPR023198">
    <property type="entry name" value="PGP-like_dom2"/>
</dbReference>
<reference evidence="1" key="1">
    <citation type="submission" date="2019-08" db="EMBL/GenBank/DDBJ databases">
        <authorList>
            <person name="Kucharzyk K."/>
            <person name="Murdoch R.W."/>
            <person name="Higgins S."/>
            <person name="Loffler F."/>
        </authorList>
    </citation>
    <scope>NUCLEOTIDE SEQUENCE</scope>
</reference>
<dbReference type="Gene3D" id="1.10.150.240">
    <property type="entry name" value="Putative phosphatase, domain 2"/>
    <property type="match status" value="1"/>
</dbReference>
<accession>A0A645FZD7</accession>
<dbReference type="InterPro" id="IPR041492">
    <property type="entry name" value="HAD_2"/>
</dbReference>
<protein>
    <submittedName>
        <fullName evidence="1">Phosphoglycolate phosphatase</fullName>
        <ecNumber evidence="1">3.1.3.18</ecNumber>
    </submittedName>
</protein>
<name>A0A645FZD7_9ZZZZ</name>
<evidence type="ECO:0000313" key="1">
    <source>
        <dbReference type="EMBL" id="MPN19911.1"/>
    </source>
</evidence>
<dbReference type="EMBL" id="VSSQ01067542">
    <property type="protein sequence ID" value="MPN19911.1"/>
    <property type="molecule type" value="Genomic_DNA"/>
</dbReference>
<proteinExistence type="predicted"/>
<sequence>MTLVDSSYAIHHCTNLLAGHLGFDQISREKVLSAIGLTIEDSWRMFWGDFRQEWVDHYRAHYREEEQARLKFFPNTLSTLGKLRGMGIKVGVVSNRRFARRPVEFMGLTSMLNVVVGLEDVERAKPEPDSLLKGFEILGVSPSEGLYAGDTDIDMMTTVAAGCRGIGMTTGNFDKKALCEAGAWEVRDDLGEIPSLIVE</sequence>
<dbReference type="PANTHER" id="PTHR43434">
    <property type="entry name" value="PHOSPHOGLYCOLATE PHOSPHATASE"/>
    <property type="match status" value="1"/>
</dbReference>